<dbReference type="EMBL" id="CAKKLH010000146">
    <property type="protein sequence ID" value="CAH0104548.1"/>
    <property type="molecule type" value="Genomic_DNA"/>
</dbReference>
<protein>
    <recommendedName>
        <fullName evidence="2">NADH dehydrogenase [ubiquinone] 1 alpha subcomplex assembly factor 3</fullName>
    </recommendedName>
</protein>
<accession>A0A8J2RHA2</accession>
<dbReference type="PANTHER" id="PTHR21192:SF2">
    <property type="entry name" value="NADH DEHYDROGENASE [UBIQUINONE] 1 ALPHA SUBCOMPLEX ASSEMBLY FACTOR 3"/>
    <property type="match status" value="1"/>
</dbReference>
<dbReference type="SUPFAM" id="SSF64076">
    <property type="entry name" value="MTH938-like"/>
    <property type="match status" value="1"/>
</dbReference>
<keyword evidence="3" id="KW-0496">Mitochondrion</keyword>
<dbReference type="OrthoDB" id="20681at2759"/>
<evidence type="ECO:0000256" key="2">
    <source>
        <dbReference type="ARBA" id="ARBA00021776"/>
    </source>
</evidence>
<comment type="caution">
    <text evidence="5">The sequence shown here is derived from an EMBL/GenBank/DDBJ whole genome shotgun (WGS) entry which is preliminary data.</text>
</comment>
<dbReference type="GO" id="GO:0032981">
    <property type="term" value="P:mitochondrial respiratory chain complex I assembly"/>
    <property type="evidence" value="ECO:0007669"/>
    <property type="project" value="InterPro"/>
</dbReference>
<sequence length="193" mass="21747">MTSLLRKSNMLCKPLLKGCRPQISQIPCRRLQNEMDKSTMTVLNEDTSGGLLINSYSRTGFRLSNGMLAFGPIAIFPRSILSWNVQNAEDINEESLSLFYTLEPKIDILVIGVGDPGQRVSHKMINFMKDKKISLEISPTERACAIFNFLNVEGRCVAGALIPPTKYRINEDDIATTQRRNRSLLKVEENQII</sequence>
<evidence type="ECO:0000256" key="4">
    <source>
        <dbReference type="ARBA" id="ARBA00049984"/>
    </source>
</evidence>
<dbReference type="InterPro" id="IPR036748">
    <property type="entry name" value="MTH938-like_sf"/>
</dbReference>
<dbReference type="Proteomes" id="UP000789390">
    <property type="component" value="Unassembled WGS sequence"/>
</dbReference>
<gene>
    <name evidence="5" type="ORF">DGAL_LOCUS7455</name>
</gene>
<evidence type="ECO:0000313" key="6">
    <source>
        <dbReference type="Proteomes" id="UP000789390"/>
    </source>
</evidence>
<evidence type="ECO:0000313" key="5">
    <source>
        <dbReference type="EMBL" id="CAH0104548.1"/>
    </source>
</evidence>
<proteinExistence type="inferred from homology"/>
<evidence type="ECO:0000256" key="1">
    <source>
        <dbReference type="ARBA" id="ARBA00004173"/>
    </source>
</evidence>
<comment type="subcellular location">
    <subcellularLocation>
        <location evidence="1">Mitochondrion</location>
    </subcellularLocation>
</comment>
<dbReference type="PANTHER" id="PTHR21192">
    <property type="entry name" value="NUCLEAR PROTEIN E3-3"/>
    <property type="match status" value="1"/>
</dbReference>
<name>A0A8J2RHA2_9CRUS</name>
<dbReference type="GO" id="GO:0005743">
    <property type="term" value="C:mitochondrial inner membrane"/>
    <property type="evidence" value="ECO:0007669"/>
    <property type="project" value="TreeGrafter"/>
</dbReference>
<dbReference type="Pfam" id="PF04430">
    <property type="entry name" value="DUF498"/>
    <property type="match status" value="1"/>
</dbReference>
<evidence type="ECO:0000256" key="3">
    <source>
        <dbReference type="ARBA" id="ARBA00023128"/>
    </source>
</evidence>
<dbReference type="InterPro" id="IPR007523">
    <property type="entry name" value="NDUFAF3/AAMDC"/>
</dbReference>
<keyword evidence="6" id="KW-1185">Reference proteome</keyword>
<comment type="similarity">
    <text evidence="4">Belongs to the NDUFAF3 family.</text>
</comment>
<dbReference type="CDD" id="cd05125">
    <property type="entry name" value="Mth938_2P1-like"/>
    <property type="match status" value="1"/>
</dbReference>
<organism evidence="5 6">
    <name type="scientific">Daphnia galeata</name>
    <dbReference type="NCBI Taxonomy" id="27404"/>
    <lineage>
        <taxon>Eukaryota</taxon>
        <taxon>Metazoa</taxon>
        <taxon>Ecdysozoa</taxon>
        <taxon>Arthropoda</taxon>
        <taxon>Crustacea</taxon>
        <taxon>Branchiopoda</taxon>
        <taxon>Diplostraca</taxon>
        <taxon>Cladocera</taxon>
        <taxon>Anomopoda</taxon>
        <taxon>Daphniidae</taxon>
        <taxon>Daphnia</taxon>
    </lineage>
</organism>
<dbReference type="AlphaFoldDB" id="A0A8J2RHA2"/>
<reference evidence="5" key="1">
    <citation type="submission" date="2021-11" db="EMBL/GenBank/DDBJ databases">
        <authorList>
            <person name="Schell T."/>
        </authorList>
    </citation>
    <scope>NUCLEOTIDE SEQUENCE</scope>
    <source>
        <strain evidence="5">M5</strain>
    </source>
</reference>
<dbReference type="Gene3D" id="3.40.1230.10">
    <property type="entry name" value="MTH938-like"/>
    <property type="match status" value="1"/>
</dbReference>
<dbReference type="InterPro" id="IPR034095">
    <property type="entry name" value="NDUF3"/>
</dbReference>